<dbReference type="GO" id="GO:0017136">
    <property type="term" value="F:histone deacetylase activity, NAD-dependent"/>
    <property type="evidence" value="ECO:0007669"/>
    <property type="project" value="TreeGrafter"/>
</dbReference>
<keyword evidence="7" id="KW-1185">Reference proteome</keyword>
<name>A0A2K8UJ57_9GAMM</name>
<evidence type="ECO:0000256" key="3">
    <source>
        <dbReference type="ARBA" id="ARBA00023027"/>
    </source>
</evidence>
<evidence type="ECO:0000256" key="2">
    <source>
        <dbReference type="ARBA" id="ARBA00022679"/>
    </source>
</evidence>
<accession>A0A2K8UJ57</accession>
<gene>
    <name evidence="6" type="ORF">THSYN_32105</name>
</gene>
<proteinExistence type="predicted"/>
<geneLocation type="plasmid" evidence="7">
    <name>pts485</name>
</geneLocation>
<dbReference type="Proteomes" id="UP000232638">
    <property type="component" value="Plasmid pTs485"/>
</dbReference>
<protein>
    <recommendedName>
        <fullName evidence="1">protein acetyllysine N-acetyltransferase</fullName>
        <ecNumber evidence="1">2.3.1.286</ecNumber>
    </recommendedName>
</protein>
<dbReference type="PANTHER" id="PTHR11085">
    <property type="entry name" value="NAD-DEPENDENT PROTEIN DEACYLASE SIRTUIN-5, MITOCHONDRIAL-RELATED"/>
    <property type="match status" value="1"/>
</dbReference>
<reference evidence="6 7" key="1">
    <citation type="submission" date="2017-03" db="EMBL/GenBank/DDBJ databases">
        <title>Complete genome sequence of Candidatus 'Thiodictyon syntrophicum' sp. nov. strain Cad16T, a photolithoautotroph purple sulfur bacterium isolated from an alpine meromictic lake.</title>
        <authorList>
            <person name="Luedin S.M."/>
            <person name="Pothier J.F."/>
            <person name="Danza F."/>
            <person name="Storelli N."/>
            <person name="Wittwer M."/>
            <person name="Tonolla M."/>
        </authorList>
    </citation>
    <scope>NUCLEOTIDE SEQUENCE [LARGE SCALE GENOMIC DNA]</scope>
    <source>
        <strain evidence="6 7">Cad16T</strain>
        <plasmid evidence="7">Plasmid pts485</plasmid>
    </source>
</reference>
<dbReference type="InterPro" id="IPR026590">
    <property type="entry name" value="Ssirtuin_cat_dom"/>
</dbReference>
<dbReference type="GO" id="GO:0070403">
    <property type="term" value="F:NAD+ binding"/>
    <property type="evidence" value="ECO:0007669"/>
    <property type="project" value="InterPro"/>
</dbReference>
<comment type="caution">
    <text evidence="4">Lacks conserved residue(s) required for the propagation of feature annotation.</text>
</comment>
<dbReference type="KEGG" id="tsy:THSYN_32105"/>
<keyword evidence="3" id="KW-0520">NAD</keyword>
<dbReference type="InterPro" id="IPR050134">
    <property type="entry name" value="NAD-dep_sirtuin_deacylases"/>
</dbReference>
<dbReference type="PROSITE" id="PS50305">
    <property type="entry name" value="SIRTUIN"/>
    <property type="match status" value="1"/>
</dbReference>
<dbReference type="InterPro" id="IPR026591">
    <property type="entry name" value="Sirtuin_cat_small_dom_sf"/>
</dbReference>
<dbReference type="Pfam" id="PF02146">
    <property type="entry name" value="SIR2"/>
    <property type="match status" value="1"/>
</dbReference>
<dbReference type="InterPro" id="IPR003000">
    <property type="entry name" value="Sirtuin"/>
</dbReference>
<dbReference type="Gene3D" id="3.30.1600.10">
    <property type="entry name" value="SIR2/SIRT2 'Small Domain"/>
    <property type="match status" value="1"/>
</dbReference>
<sequence length="279" mass="31042">MNMPFETDFARAADLIEQADALIVAAGAGMGVDSGLPDFRGNEGFWKAYPALGRARINFYEAASPATFERDPRLAWGFYGHRLMLYRETIPHAGFDILKRWGQGMRHGVFVFTSNVDGHFQKAGFDANRIVEVHGSIHHLQCLSRCRDSIWTAEGLEPVVDSQACQLLNALPTCPHCGSPARPNILMFDDVDWVEERQLQQLERLQEWLKPLRCPVVIELGAGTAIATVRHFSEDVIHDWGGRLIRINPTECRVSGGLDVGLVCGALEGLRMIDKCLKG</sequence>
<dbReference type="RefSeq" id="WP_100923178.1">
    <property type="nucleotide sequence ID" value="NZ_CP020372.1"/>
</dbReference>
<feature type="domain" description="Deacetylase sirtuin-type" evidence="5">
    <location>
        <begin position="2"/>
        <end position="279"/>
    </location>
</feature>
<keyword evidence="6" id="KW-0614">Plasmid</keyword>
<dbReference type="SUPFAM" id="SSF52467">
    <property type="entry name" value="DHS-like NAD/FAD-binding domain"/>
    <property type="match status" value="1"/>
</dbReference>
<evidence type="ECO:0000313" key="6">
    <source>
        <dbReference type="EMBL" id="AUB85557.1"/>
    </source>
</evidence>
<evidence type="ECO:0000256" key="4">
    <source>
        <dbReference type="PROSITE-ProRule" id="PRU00236"/>
    </source>
</evidence>
<dbReference type="PANTHER" id="PTHR11085:SF4">
    <property type="entry name" value="NAD-DEPENDENT PROTEIN DEACYLASE"/>
    <property type="match status" value="1"/>
</dbReference>
<evidence type="ECO:0000256" key="1">
    <source>
        <dbReference type="ARBA" id="ARBA00012928"/>
    </source>
</evidence>
<dbReference type="OrthoDB" id="9800582at2"/>
<dbReference type="AlphaFoldDB" id="A0A2K8UJ57"/>
<evidence type="ECO:0000259" key="5">
    <source>
        <dbReference type="PROSITE" id="PS50305"/>
    </source>
</evidence>
<dbReference type="InterPro" id="IPR029035">
    <property type="entry name" value="DHS-like_NAD/FAD-binding_dom"/>
</dbReference>
<evidence type="ECO:0000313" key="7">
    <source>
        <dbReference type="Proteomes" id="UP000232638"/>
    </source>
</evidence>
<organism evidence="6 7">
    <name type="scientific">Candidatus Thiodictyon syntrophicum</name>
    <dbReference type="NCBI Taxonomy" id="1166950"/>
    <lineage>
        <taxon>Bacteria</taxon>
        <taxon>Pseudomonadati</taxon>
        <taxon>Pseudomonadota</taxon>
        <taxon>Gammaproteobacteria</taxon>
        <taxon>Chromatiales</taxon>
        <taxon>Chromatiaceae</taxon>
        <taxon>Thiodictyon</taxon>
    </lineage>
</organism>
<dbReference type="Gene3D" id="3.40.50.1220">
    <property type="entry name" value="TPP-binding domain"/>
    <property type="match status" value="1"/>
</dbReference>
<dbReference type="EMBL" id="CP020372">
    <property type="protein sequence ID" value="AUB85557.1"/>
    <property type="molecule type" value="Genomic_DNA"/>
</dbReference>
<dbReference type="EC" id="2.3.1.286" evidence="1"/>
<keyword evidence="2" id="KW-0808">Transferase</keyword>